<dbReference type="RefSeq" id="WP_090675335.1">
    <property type="nucleotide sequence ID" value="NZ_FNIT01000007.1"/>
</dbReference>
<keyword evidence="2" id="KW-1185">Reference proteome</keyword>
<dbReference type="InterPro" id="IPR011041">
    <property type="entry name" value="Quinoprot_gluc/sorb_DH_b-prop"/>
</dbReference>
<name>A0A1H0KD61_9HYPH</name>
<dbReference type="STRING" id="1166073.SAMN05192530_107212"/>
<dbReference type="SUPFAM" id="SSF50952">
    <property type="entry name" value="Soluble quinoprotein glucose dehydrogenase"/>
    <property type="match status" value="1"/>
</dbReference>
<accession>A0A1H0KD61</accession>
<dbReference type="AlphaFoldDB" id="A0A1H0KD61"/>
<evidence type="ECO:0000313" key="1">
    <source>
        <dbReference type="EMBL" id="SDO53721.1"/>
    </source>
</evidence>
<dbReference type="OrthoDB" id="8872498at2"/>
<dbReference type="EMBL" id="FNIT01000007">
    <property type="protein sequence ID" value="SDO53721.1"/>
    <property type="molecule type" value="Genomic_DNA"/>
</dbReference>
<proteinExistence type="predicted"/>
<dbReference type="Proteomes" id="UP000198793">
    <property type="component" value="Unassembled WGS sequence"/>
</dbReference>
<reference evidence="1 2" key="1">
    <citation type="submission" date="2016-10" db="EMBL/GenBank/DDBJ databases">
        <authorList>
            <person name="de Groot N.N."/>
        </authorList>
    </citation>
    <scope>NUCLEOTIDE SEQUENCE [LARGE SCALE GENOMIC DNA]</scope>
    <source>
        <strain evidence="2">L7-484,KACC 16230,DSM 25025</strain>
    </source>
</reference>
<protein>
    <recommendedName>
        <fullName evidence="3">Strictosidine synthase</fullName>
    </recommendedName>
</protein>
<gene>
    <name evidence="1" type="ORF">SAMN05192530_107212</name>
</gene>
<evidence type="ECO:0008006" key="3">
    <source>
        <dbReference type="Google" id="ProtNLM"/>
    </source>
</evidence>
<evidence type="ECO:0000313" key="2">
    <source>
        <dbReference type="Proteomes" id="UP000198793"/>
    </source>
</evidence>
<organism evidence="1 2">
    <name type="scientific">Aureimonas jatrophae</name>
    <dbReference type="NCBI Taxonomy" id="1166073"/>
    <lineage>
        <taxon>Bacteria</taxon>
        <taxon>Pseudomonadati</taxon>
        <taxon>Pseudomonadota</taxon>
        <taxon>Alphaproteobacteria</taxon>
        <taxon>Hyphomicrobiales</taxon>
        <taxon>Aurantimonadaceae</taxon>
        <taxon>Aureimonas</taxon>
    </lineage>
</organism>
<sequence length="346" mass="36809">MNFLARKRQAAPFMTLEGVVGPNQRLDQADAVSVQSPDTLCPLHDGRLLLSSGRQVLALNAWGGEPEFWAAFAAPVTALAQSPGGRVAVGLGAGGLAVLDADGRPVAGWSHPIGQLASVIDLVFRTDDELILVDCGRSDTDDLLSAAAWDDEARGQVVSLRHSGELRVILPGLHYPMGVCLDAKGGLLVSLLERAAIVDETGRVLQAGYPGYAGRLRRHRDGYVLACLSRRDPLVEFLKSEPAFVAEMKATIAPRHWIGPRLDAAFSHDLPIELGATRLYGEVKPWAPSFSYGLLVTLDDALMPTGSAQSRADGRRHAIGDVASWGGSLLATSRASGEILKIGDDL</sequence>